<accession>A0A3B7N1M4</accession>
<dbReference type="RefSeq" id="WP_119053828.1">
    <property type="nucleotide sequence ID" value="NZ_CP032157.1"/>
</dbReference>
<dbReference type="Proteomes" id="UP000263900">
    <property type="component" value="Chromosome"/>
</dbReference>
<protein>
    <submittedName>
        <fullName evidence="2">Uncharacterized protein</fullName>
    </submittedName>
</protein>
<keyword evidence="3" id="KW-1185">Reference proteome</keyword>
<dbReference type="KEGG" id="pseg:D3H65_29925"/>
<name>A0A3B7N1M4_9BACT</name>
<evidence type="ECO:0000313" key="3">
    <source>
        <dbReference type="Proteomes" id="UP000263900"/>
    </source>
</evidence>
<organism evidence="2 3">
    <name type="scientific">Paraflavitalea soli</name>
    <dbReference type="NCBI Taxonomy" id="2315862"/>
    <lineage>
        <taxon>Bacteria</taxon>
        <taxon>Pseudomonadati</taxon>
        <taxon>Bacteroidota</taxon>
        <taxon>Chitinophagia</taxon>
        <taxon>Chitinophagales</taxon>
        <taxon>Chitinophagaceae</taxon>
        <taxon>Paraflavitalea</taxon>
    </lineage>
</organism>
<dbReference type="EMBL" id="CP032157">
    <property type="protein sequence ID" value="AXY77955.1"/>
    <property type="molecule type" value="Genomic_DNA"/>
</dbReference>
<gene>
    <name evidence="2" type="ORF">D3H65_29925</name>
</gene>
<reference evidence="2 3" key="1">
    <citation type="submission" date="2018-09" db="EMBL/GenBank/DDBJ databases">
        <title>Genome sequencing of strain 6GH32-13.</title>
        <authorList>
            <person name="Weon H.-Y."/>
            <person name="Heo J."/>
            <person name="Kwon S.-W."/>
        </authorList>
    </citation>
    <scope>NUCLEOTIDE SEQUENCE [LARGE SCALE GENOMIC DNA]</scope>
    <source>
        <strain evidence="2 3">5GH32-13</strain>
    </source>
</reference>
<sequence length="196" mass="22697">MGESAEQDETLKQEQSASRKEILAGLFKELDDLDISMAQAALSIDYSAGTLRNEKMSDNPRQNVIDYLSKYITFQKQIREYFKKLTSDGAKGLRDNFIVNEDKERYEIKQREETLLIAKEHYAYFKAYVEYEIEKEVNGDPQLKMERLSRIEQAAAKHMLTPIKHKSSKNTIYKERKGTLKKKNPDQSAPPEEPAP</sequence>
<evidence type="ECO:0000313" key="2">
    <source>
        <dbReference type="EMBL" id="AXY77955.1"/>
    </source>
</evidence>
<feature type="region of interest" description="Disordered" evidence="1">
    <location>
        <begin position="164"/>
        <end position="196"/>
    </location>
</feature>
<dbReference type="AlphaFoldDB" id="A0A3B7N1M4"/>
<proteinExistence type="predicted"/>
<evidence type="ECO:0000256" key="1">
    <source>
        <dbReference type="SAM" id="MobiDB-lite"/>
    </source>
</evidence>